<keyword evidence="3" id="KW-1185">Reference proteome</keyword>
<evidence type="ECO:0000256" key="1">
    <source>
        <dbReference type="SAM" id="MobiDB-lite"/>
    </source>
</evidence>
<feature type="region of interest" description="Disordered" evidence="1">
    <location>
        <begin position="50"/>
        <end position="69"/>
    </location>
</feature>
<dbReference type="InterPro" id="IPR019239">
    <property type="entry name" value="VapB_antitoxin"/>
</dbReference>
<feature type="compositionally biased region" description="Polar residues" evidence="1">
    <location>
        <begin position="59"/>
        <end position="69"/>
    </location>
</feature>
<organism evidence="2 3">
    <name type="scientific">Micromonospora marina</name>
    <dbReference type="NCBI Taxonomy" id="307120"/>
    <lineage>
        <taxon>Bacteria</taxon>
        <taxon>Bacillati</taxon>
        <taxon>Actinomycetota</taxon>
        <taxon>Actinomycetes</taxon>
        <taxon>Micromonosporales</taxon>
        <taxon>Micromonosporaceae</taxon>
        <taxon>Micromonospora</taxon>
    </lineage>
</organism>
<proteinExistence type="predicted"/>
<evidence type="ECO:0000313" key="3">
    <source>
        <dbReference type="Proteomes" id="UP000198551"/>
    </source>
</evidence>
<reference evidence="3" key="1">
    <citation type="submission" date="2016-06" db="EMBL/GenBank/DDBJ databases">
        <authorList>
            <person name="Varghese N."/>
        </authorList>
    </citation>
    <scope>NUCLEOTIDE SEQUENCE [LARGE SCALE GENOMIC DNA]</scope>
    <source>
        <strain evidence="3">DSM 45555</strain>
    </source>
</reference>
<dbReference type="Pfam" id="PF09957">
    <property type="entry name" value="VapB_antitoxin"/>
    <property type="match status" value="1"/>
</dbReference>
<name>A0A1C5A535_9ACTN</name>
<dbReference type="AlphaFoldDB" id="A0A1C5A535"/>
<accession>A0A1C5A535</accession>
<evidence type="ECO:0000313" key="2">
    <source>
        <dbReference type="EMBL" id="SCF40191.1"/>
    </source>
</evidence>
<dbReference type="Proteomes" id="UP000198551">
    <property type="component" value="Unassembled WGS sequence"/>
</dbReference>
<dbReference type="RefSeq" id="WP_018787130.1">
    <property type="nucleotide sequence ID" value="NZ_FMCV01000024.1"/>
</dbReference>
<protein>
    <submittedName>
        <fullName evidence="2">Antitoxin of type II TA system, VapB</fullName>
    </submittedName>
</protein>
<dbReference type="EMBL" id="FMCV01000024">
    <property type="protein sequence ID" value="SCF40191.1"/>
    <property type="molecule type" value="Genomic_DNA"/>
</dbReference>
<gene>
    <name evidence="2" type="ORF">GA0070215_12424</name>
</gene>
<sequence>MSRTILDVDDELLAEAAEILGTGTKRATVNAALQAVVNREKRREFADWLKSGGLPDLTDPQQASKPEAA</sequence>